<organism evidence="1 2">
    <name type="scientific">Trapa incisa</name>
    <dbReference type="NCBI Taxonomy" id="236973"/>
    <lineage>
        <taxon>Eukaryota</taxon>
        <taxon>Viridiplantae</taxon>
        <taxon>Streptophyta</taxon>
        <taxon>Embryophyta</taxon>
        <taxon>Tracheophyta</taxon>
        <taxon>Spermatophyta</taxon>
        <taxon>Magnoliopsida</taxon>
        <taxon>eudicotyledons</taxon>
        <taxon>Gunneridae</taxon>
        <taxon>Pentapetalae</taxon>
        <taxon>rosids</taxon>
        <taxon>malvids</taxon>
        <taxon>Myrtales</taxon>
        <taxon>Lythraceae</taxon>
        <taxon>Trapa</taxon>
    </lineage>
</organism>
<dbReference type="Pfam" id="PF05553">
    <property type="entry name" value="DUF761"/>
    <property type="match status" value="1"/>
</dbReference>
<dbReference type="Proteomes" id="UP001345219">
    <property type="component" value="Chromosome 22"/>
</dbReference>
<proteinExistence type="predicted"/>
<reference evidence="1 2" key="1">
    <citation type="journal article" date="2023" name="Hortic Res">
        <title>Pangenome of water caltrop reveals structural variations and asymmetric subgenome divergence after allopolyploidization.</title>
        <authorList>
            <person name="Zhang X."/>
            <person name="Chen Y."/>
            <person name="Wang L."/>
            <person name="Yuan Y."/>
            <person name="Fang M."/>
            <person name="Shi L."/>
            <person name="Lu R."/>
            <person name="Comes H.P."/>
            <person name="Ma Y."/>
            <person name="Chen Y."/>
            <person name="Huang G."/>
            <person name="Zhou Y."/>
            <person name="Zheng Z."/>
            <person name="Qiu Y."/>
        </authorList>
    </citation>
    <scope>NUCLEOTIDE SEQUENCE [LARGE SCALE GENOMIC DNA]</scope>
    <source>
        <tissue evidence="1">Roots</tissue>
    </source>
</reference>
<dbReference type="InterPro" id="IPR008480">
    <property type="entry name" value="DUF761_pln"/>
</dbReference>
<protein>
    <recommendedName>
        <fullName evidence="3">Cotton fiber protein</fullName>
    </recommendedName>
</protein>
<evidence type="ECO:0008006" key="3">
    <source>
        <dbReference type="Google" id="ProtNLM"/>
    </source>
</evidence>
<dbReference type="PANTHER" id="PTHR33265">
    <property type="entry name" value="AVR9/CF-9 RAPIDLY ELICITED PROTEIN-RELATED"/>
    <property type="match status" value="1"/>
</dbReference>
<name>A0AAN7KVU0_9MYRT</name>
<sequence>MPRKRPLVMLRKASSLLKRSICIAKLSTRHTIHRLLLLKKSCWKMNSRKSYNQYRFLREYEFSSSSSPLIFYNSRETNRRRFRDACSSFLYLCGCLGKVTPSAAMGGGDYYYYYGPLALPPAAAGGDPIDGDMDIESVVSDGESVDQRAERFIQRFYEEMRMQRRQSL</sequence>
<dbReference type="PANTHER" id="PTHR33265:SF10">
    <property type="entry name" value="OS01G0133200 PROTEIN"/>
    <property type="match status" value="1"/>
</dbReference>
<gene>
    <name evidence="1" type="ORF">SAY87_028944</name>
</gene>
<keyword evidence="2" id="KW-1185">Reference proteome</keyword>
<dbReference type="AlphaFoldDB" id="A0AAN7KVU0"/>
<accession>A0AAN7KVU0</accession>
<evidence type="ECO:0000313" key="2">
    <source>
        <dbReference type="Proteomes" id="UP001345219"/>
    </source>
</evidence>
<evidence type="ECO:0000313" key="1">
    <source>
        <dbReference type="EMBL" id="KAK4773925.1"/>
    </source>
</evidence>
<dbReference type="EMBL" id="JAXIOK010000004">
    <property type="protein sequence ID" value="KAK4773925.1"/>
    <property type="molecule type" value="Genomic_DNA"/>
</dbReference>
<comment type="caution">
    <text evidence="1">The sequence shown here is derived from an EMBL/GenBank/DDBJ whole genome shotgun (WGS) entry which is preliminary data.</text>
</comment>